<dbReference type="RefSeq" id="WP_261695528.1">
    <property type="nucleotide sequence ID" value="NZ_CP104694.1"/>
</dbReference>
<dbReference type="EMBL" id="CP104694">
    <property type="protein sequence ID" value="UXI68570.1"/>
    <property type="molecule type" value="Genomic_DNA"/>
</dbReference>
<dbReference type="PROSITE" id="PS51257">
    <property type="entry name" value="PROKAR_LIPOPROTEIN"/>
    <property type="match status" value="1"/>
</dbReference>
<accession>A0ABY6BHL5</accession>
<evidence type="ECO:0000256" key="2">
    <source>
        <dbReference type="SAM" id="SignalP"/>
    </source>
</evidence>
<evidence type="ECO:0000313" key="3">
    <source>
        <dbReference type="EMBL" id="UXI68570.1"/>
    </source>
</evidence>
<keyword evidence="4" id="KW-1185">Reference proteome</keyword>
<evidence type="ECO:0000256" key="1">
    <source>
        <dbReference type="SAM" id="MobiDB-lite"/>
    </source>
</evidence>
<reference evidence="3" key="1">
    <citation type="submission" date="2022-09" db="EMBL/GenBank/DDBJ databases">
        <title>Tahibacter sp. nov., isolated from a fresh water.</title>
        <authorList>
            <person name="Baek J.H."/>
            <person name="Lee J.K."/>
            <person name="Kim J.M."/>
            <person name="Jeon C.O."/>
        </authorList>
    </citation>
    <scope>NUCLEOTIDE SEQUENCE</scope>
    <source>
        <strain evidence="3">W38</strain>
    </source>
</reference>
<feature type="chain" id="PRO_5046289360" evidence="2">
    <location>
        <begin position="24"/>
        <end position="41"/>
    </location>
</feature>
<organism evidence="3 4">
    <name type="scientific">Tahibacter amnicola</name>
    <dbReference type="NCBI Taxonomy" id="2976241"/>
    <lineage>
        <taxon>Bacteria</taxon>
        <taxon>Pseudomonadati</taxon>
        <taxon>Pseudomonadota</taxon>
        <taxon>Gammaproteobacteria</taxon>
        <taxon>Lysobacterales</taxon>
        <taxon>Rhodanobacteraceae</taxon>
        <taxon>Tahibacter</taxon>
    </lineage>
</organism>
<dbReference type="Proteomes" id="UP001064632">
    <property type="component" value="Chromosome"/>
</dbReference>
<feature type="region of interest" description="Disordered" evidence="1">
    <location>
        <begin position="22"/>
        <end position="41"/>
    </location>
</feature>
<feature type="signal peptide" evidence="2">
    <location>
        <begin position="1"/>
        <end position="23"/>
    </location>
</feature>
<proteinExistence type="predicted"/>
<name>A0ABY6BHL5_9GAMM</name>
<sequence length="41" mass="4180">MRVQWLFLALVTALLLSACGSSSTRPSADAPPEMEAASSGG</sequence>
<evidence type="ECO:0000313" key="4">
    <source>
        <dbReference type="Proteomes" id="UP001064632"/>
    </source>
</evidence>
<protein>
    <submittedName>
        <fullName evidence="3">Uncharacterized protein</fullName>
    </submittedName>
</protein>
<keyword evidence="2" id="KW-0732">Signal</keyword>
<gene>
    <name evidence="3" type="ORF">N4264_02635</name>
</gene>